<dbReference type="EMBL" id="JAEAOA010001427">
    <property type="protein sequence ID" value="KAK3582385.1"/>
    <property type="molecule type" value="Genomic_DNA"/>
</dbReference>
<dbReference type="AlphaFoldDB" id="A0AAE0RZX9"/>
<dbReference type="PANTHER" id="PTHR47566:SF1">
    <property type="entry name" value="PROTEIN NUD1"/>
    <property type="match status" value="1"/>
</dbReference>
<dbReference type="InterPro" id="IPR052574">
    <property type="entry name" value="CDIRP"/>
</dbReference>
<dbReference type="Gene3D" id="3.80.10.10">
    <property type="entry name" value="Ribonuclease Inhibitor"/>
    <property type="match status" value="1"/>
</dbReference>
<evidence type="ECO:0000313" key="6">
    <source>
        <dbReference type="Proteomes" id="UP001195483"/>
    </source>
</evidence>
<comment type="subcellular location">
    <subcellularLocation>
        <location evidence="1">Cell envelope</location>
    </subcellularLocation>
</comment>
<dbReference type="SUPFAM" id="SSF52058">
    <property type="entry name" value="L domain-like"/>
    <property type="match status" value="1"/>
</dbReference>
<evidence type="ECO:0000259" key="4">
    <source>
        <dbReference type="Pfam" id="PF02368"/>
    </source>
</evidence>
<keyword evidence="2" id="KW-0433">Leucine-rich repeat</keyword>
<evidence type="ECO:0000256" key="2">
    <source>
        <dbReference type="ARBA" id="ARBA00022614"/>
    </source>
</evidence>
<organism evidence="5 6">
    <name type="scientific">Potamilus streckersoni</name>
    <dbReference type="NCBI Taxonomy" id="2493646"/>
    <lineage>
        <taxon>Eukaryota</taxon>
        <taxon>Metazoa</taxon>
        <taxon>Spiralia</taxon>
        <taxon>Lophotrochozoa</taxon>
        <taxon>Mollusca</taxon>
        <taxon>Bivalvia</taxon>
        <taxon>Autobranchia</taxon>
        <taxon>Heteroconchia</taxon>
        <taxon>Palaeoheterodonta</taxon>
        <taxon>Unionida</taxon>
        <taxon>Unionoidea</taxon>
        <taxon>Unionidae</taxon>
        <taxon>Ambleminae</taxon>
        <taxon>Lampsilini</taxon>
        <taxon>Potamilus</taxon>
    </lineage>
</organism>
<protein>
    <recommendedName>
        <fullName evidence="4">BIG2 domain-containing protein</fullName>
    </recommendedName>
</protein>
<keyword evidence="3" id="KW-0677">Repeat</keyword>
<dbReference type="Proteomes" id="UP001195483">
    <property type="component" value="Unassembled WGS sequence"/>
</dbReference>
<proteinExistence type="predicted"/>
<evidence type="ECO:0000256" key="3">
    <source>
        <dbReference type="ARBA" id="ARBA00022737"/>
    </source>
</evidence>
<reference evidence="5" key="2">
    <citation type="journal article" date="2021" name="Genome Biol. Evol.">
        <title>Developing a high-quality reference genome for a parasitic bivalve with doubly uniparental inheritance (Bivalvia: Unionida).</title>
        <authorList>
            <person name="Smith C.H."/>
        </authorList>
    </citation>
    <scope>NUCLEOTIDE SEQUENCE</scope>
    <source>
        <strain evidence="5">CHS0354</strain>
        <tissue evidence="5">Mantle</tissue>
    </source>
</reference>
<dbReference type="SUPFAM" id="SSF49373">
    <property type="entry name" value="Invasin/intimin cell-adhesion fragments"/>
    <property type="match status" value="1"/>
</dbReference>
<dbReference type="InterPro" id="IPR032675">
    <property type="entry name" value="LRR_dom_sf"/>
</dbReference>
<reference evidence="5" key="1">
    <citation type="journal article" date="2021" name="Genome Biol. Evol.">
        <title>A High-Quality Reference Genome for a Parasitic Bivalve with Doubly Uniparental Inheritance (Bivalvia: Unionida).</title>
        <authorList>
            <person name="Smith C.H."/>
        </authorList>
    </citation>
    <scope>NUCLEOTIDE SEQUENCE</scope>
    <source>
        <strain evidence="5">CHS0354</strain>
    </source>
</reference>
<gene>
    <name evidence="5" type="ORF">CHS0354_023929</name>
</gene>
<name>A0AAE0RZX9_9BIVA</name>
<keyword evidence="6" id="KW-1185">Reference proteome</keyword>
<dbReference type="Pfam" id="PF09479">
    <property type="entry name" value="Flg_new"/>
    <property type="match status" value="2"/>
</dbReference>
<dbReference type="GO" id="GO:0035591">
    <property type="term" value="F:signaling adaptor activity"/>
    <property type="evidence" value="ECO:0007669"/>
    <property type="project" value="TreeGrafter"/>
</dbReference>
<dbReference type="InterPro" id="IPR013378">
    <property type="entry name" value="InlB-like_B-rpt"/>
</dbReference>
<sequence>MNTKRPFIEPNRRITTFVSFTPLVASLVMLSLLVSSCTEPTPIVKFKVTINPNGGEYGSIKEIEVEKGNPTRRLNESEFPKLPNYLHTGWNTQPDGNGNPFVFGETLVNENITVYAQWKGENREITLNKNYGPANEANLGTHTIQHGSTFTAPSNLPTRTDYIIGSWNEQPNGSGNKFVFGTTPVTKSATIYAIWKVVPKWTEIANESTVIGKNQQFTIYLPQDAGTRTIEWRSSDNNIATVAKKEDNTAEVTTVGAGSVTITASVSNVGETNSEVQATIKVQPFFLIPDTKFKEKLKAIAIVIGTTWIKTENKEEVLDIDAVKAIQSLDVSNGGISNLRGIEYFTSLTSLVCYTNPLTNLDLSKNTALKYLDCSNAKLKTLDVSALPLLDSLKCIKNKINELRLDKNPNIKALYCNDDTLTTLDVSKNTQLTTLLCYNNYLISLDLRGMRSVSKLNIITNDTGGSIPNSNNSGIKLVKVHVAVATHGELKSFVKTRGLQNMQVNTYTADPGSTTYTQAICDFDPETGLRVSPARTCTLQD</sequence>
<dbReference type="Gene3D" id="2.60.40.1080">
    <property type="match status" value="1"/>
</dbReference>
<dbReference type="InterPro" id="IPR003343">
    <property type="entry name" value="Big_2"/>
</dbReference>
<reference evidence="5" key="3">
    <citation type="submission" date="2023-05" db="EMBL/GenBank/DDBJ databases">
        <authorList>
            <person name="Smith C.H."/>
        </authorList>
    </citation>
    <scope>NUCLEOTIDE SEQUENCE</scope>
    <source>
        <strain evidence="5">CHS0354</strain>
        <tissue evidence="5">Mantle</tissue>
    </source>
</reference>
<evidence type="ECO:0000256" key="1">
    <source>
        <dbReference type="ARBA" id="ARBA00004196"/>
    </source>
</evidence>
<evidence type="ECO:0000313" key="5">
    <source>
        <dbReference type="EMBL" id="KAK3582385.1"/>
    </source>
</evidence>
<comment type="caution">
    <text evidence="5">The sequence shown here is derived from an EMBL/GenBank/DDBJ whole genome shotgun (WGS) entry which is preliminary data.</text>
</comment>
<feature type="domain" description="BIG2" evidence="4">
    <location>
        <begin position="209"/>
        <end position="271"/>
    </location>
</feature>
<dbReference type="Pfam" id="PF02368">
    <property type="entry name" value="Big_2"/>
    <property type="match status" value="1"/>
</dbReference>
<dbReference type="InterPro" id="IPR042229">
    <property type="entry name" value="Listeria/Bacterioides_rpt_sf"/>
</dbReference>
<dbReference type="Gene3D" id="2.60.40.4270">
    <property type="entry name" value="Listeria-Bacteroides repeat domain"/>
    <property type="match status" value="2"/>
</dbReference>
<accession>A0AAE0RZX9</accession>
<dbReference type="InterPro" id="IPR008964">
    <property type="entry name" value="Invasin/intimin_cell_adhesion"/>
</dbReference>
<dbReference type="PANTHER" id="PTHR47566">
    <property type="match status" value="1"/>
</dbReference>